<dbReference type="InterPro" id="IPR000847">
    <property type="entry name" value="LysR_HTH_N"/>
</dbReference>
<dbReference type="InterPro" id="IPR058163">
    <property type="entry name" value="LysR-type_TF_proteobact-type"/>
</dbReference>
<dbReference type="SUPFAM" id="SSF53850">
    <property type="entry name" value="Periplasmic binding protein-like II"/>
    <property type="match status" value="1"/>
</dbReference>
<dbReference type="PANTHER" id="PTHR30537">
    <property type="entry name" value="HTH-TYPE TRANSCRIPTIONAL REGULATOR"/>
    <property type="match status" value="1"/>
</dbReference>
<evidence type="ECO:0000256" key="3">
    <source>
        <dbReference type="ARBA" id="ARBA00023125"/>
    </source>
</evidence>
<dbReference type="PRINTS" id="PR00039">
    <property type="entry name" value="HTHLYSR"/>
</dbReference>
<dbReference type="EMBL" id="JABBFR010000029">
    <property type="protein sequence ID" value="MBT0725571.1"/>
    <property type="molecule type" value="Genomic_DNA"/>
</dbReference>
<dbReference type="RefSeq" id="WP_214238204.1">
    <property type="nucleotide sequence ID" value="NZ_JABBFR010000029.1"/>
</dbReference>
<comment type="caution">
    <text evidence="6">The sequence shown here is derived from an EMBL/GenBank/DDBJ whole genome shotgun (WGS) entry which is preliminary data.</text>
</comment>
<keyword evidence="3" id="KW-0238">DNA-binding</keyword>
<comment type="similarity">
    <text evidence="1">Belongs to the LysR transcriptional regulatory family.</text>
</comment>
<keyword evidence="7" id="KW-1185">Reference proteome</keyword>
<reference evidence="6 7" key="1">
    <citation type="submission" date="2020-04" db="EMBL/GenBank/DDBJ databases">
        <title>Genome sequencing of Rosenbergiella species.</title>
        <authorList>
            <person name="Alvarez-Perez S."/>
            <person name="Lievens B."/>
        </authorList>
    </citation>
    <scope>NUCLEOTIDE SEQUENCE [LARGE SCALE GENOMIC DNA]</scope>
    <source>
        <strain evidence="6 7">S61</strain>
    </source>
</reference>
<dbReference type="SUPFAM" id="SSF46785">
    <property type="entry name" value="Winged helix' DNA-binding domain"/>
    <property type="match status" value="1"/>
</dbReference>
<dbReference type="PROSITE" id="PS50931">
    <property type="entry name" value="HTH_LYSR"/>
    <property type="match status" value="1"/>
</dbReference>
<dbReference type="Pfam" id="PF00126">
    <property type="entry name" value="HTH_1"/>
    <property type="match status" value="1"/>
</dbReference>
<dbReference type="Gene3D" id="1.10.10.10">
    <property type="entry name" value="Winged helix-like DNA-binding domain superfamily/Winged helix DNA-binding domain"/>
    <property type="match status" value="1"/>
</dbReference>
<evidence type="ECO:0000313" key="7">
    <source>
        <dbReference type="Proteomes" id="UP000790096"/>
    </source>
</evidence>
<dbReference type="Gene3D" id="3.40.190.10">
    <property type="entry name" value="Periplasmic binding protein-like II"/>
    <property type="match status" value="2"/>
</dbReference>
<evidence type="ECO:0000259" key="5">
    <source>
        <dbReference type="PROSITE" id="PS50931"/>
    </source>
</evidence>
<feature type="domain" description="HTH lysR-type" evidence="5">
    <location>
        <begin position="6"/>
        <end position="63"/>
    </location>
</feature>
<dbReference type="InterPro" id="IPR005119">
    <property type="entry name" value="LysR_subst-bd"/>
</dbReference>
<proteinExistence type="inferred from homology"/>
<evidence type="ECO:0000256" key="2">
    <source>
        <dbReference type="ARBA" id="ARBA00023015"/>
    </source>
</evidence>
<organism evidence="6 7">
    <name type="scientific">Rosenbergiella gaditana</name>
    <dbReference type="NCBI Taxonomy" id="2726987"/>
    <lineage>
        <taxon>Bacteria</taxon>
        <taxon>Pseudomonadati</taxon>
        <taxon>Pseudomonadota</taxon>
        <taxon>Gammaproteobacteria</taxon>
        <taxon>Enterobacterales</taxon>
        <taxon>Erwiniaceae</taxon>
        <taxon>Rosenbergiella</taxon>
    </lineage>
</organism>
<gene>
    <name evidence="6" type="ORF">HH682_14345</name>
</gene>
<sequence length="302" mass="33815">MTRFPVHLNSLEVFAEAGRYQSFRRAAENLSLTTSAVSQSVRKLEERLGVKLFLRTGNSVTLSPEGIYLLREIETGFRYMRNGLNMLRHQKVKPLSISSPPAIAALIMPVVQELMSLDASDLQLVSDENPDYVAYKNYDIAVLYGHEAAGQAELVSLGPDVFIPVYTPEIAERVWISGENITVPLLINETATVRWEHWLKLNNLSAPESKRLQFNRASHIISALLDGVGMALESLRLMSPYIQRGELVCWPLGEAVAIHRELTFLYVTDDPIRRAHALKVAELIIEQCSTNEVGLLRKYAGA</sequence>
<accession>A0ABS5SZS9</accession>
<protein>
    <submittedName>
        <fullName evidence="6">LysR family transcriptional regulator</fullName>
    </submittedName>
</protein>
<dbReference type="InterPro" id="IPR036390">
    <property type="entry name" value="WH_DNA-bd_sf"/>
</dbReference>
<name>A0ABS5SZS9_9GAMM</name>
<dbReference type="InterPro" id="IPR036388">
    <property type="entry name" value="WH-like_DNA-bd_sf"/>
</dbReference>
<evidence type="ECO:0000256" key="4">
    <source>
        <dbReference type="ARBA" id="ARBA00023163"/>
    </source>
</evidence>
<dbReference type="PANTHER" id="PTHR30537:SF58">
    <property type="entry name" value="HTH-TYPE TRANSCRIPTIONAL REGULATOR PERR"/>
    <property type="match status" value="1"/>
</dbReference>
<keyword evidence="4" id="KW-0804">Transcription</keyword>
<evidence type="ECO:0000313" key="6">
    <source>
        <dbReference type="EMBL" id="MBT0725571.1"/>
    </source>
</evidence>
<keyword evidence="2" id="KW-0805">Transcription regulation</keyword>
<dbReference type="Proteomes" id="UP000790096">
    <property type="component" value="Unassembled WGS sequence"/>
</dbReference>
<dbReference type="Pfam" id="PF03466">
    <property type="entry name" value="LysR_substrate"/>
    <property type="match status" value="1"/>
</dbReference>
<evidence type="ECO:0000256" key="1">
    <source>
        <dbReference type="ARBA" id="ARBA00009437"/>
    </source>
</evidence>